<keyword evidence="1" id="KW-0472">Membrane</keyword>
<feature type="transmembrane region" description="Helical" evidence="1">
    <location>
        <begin position="124"/>
        <end position="145"/>
    </location>
</feature>
<protein>
    <submittedName>
        <fullName evidence="2">Uncharacterized protein</fullName>
    </submittedName>
</protein>
<evidence type="ECO:0000313" key="2">
    <source>
        <dbReference type="EMBL" id="GAA4283454.1"/>
    </source>
</evidence>
<keyword evidence="3" id="KW-1185">Reference proteome</keyword>
<organism evidence="2 3">
    <name type="scientific">Brevibacterium daeguense</name>
    <dbReference type="NCBI Taxonomy" id="909936"/>
    <lineage>
        <taxon>Bacteria</taxon>
        <taxon>Bacillati</taxon>
        <taxon>Actinomycetota</taxon>
        <taxon>Actinomycetes</taxon>
        <taxon>Micrococcales</taxon>
        <taxon>Brevibacteriaceae</taxon>
        <taxon>Brevibacterium</taxon>
    </lineage>
</organism>
<dbReference type="EMBL" id="BAABAZ010000004">
    <property type="protein sequence ID" value="GAA4283454.1"/>
    <property type="molecule type" value="Genomic_DNA"/>
</dbReference>
<proteinExistence type="predicted"/>
<feature type="transmembrane region" description="Helical" evidence="1">
    <location>
        <begin position="7"/>
        <end position="25"/>
    </location>
</feature>
<evidence type="ECO:0000256" key="1">
    <source>
        <dbReference type="SAM" id="Phobius"/>
    </source>
</evidence>
<accession>A0ABP8EHL8</accession>
<evidence type="ECO:0000313" key="3">
    <source>
        <dbReference type="Proteomes" id="UP001501586"/>
    </source>
</evidence>
<feature type="transmembrane region" description="Helical" evidence="1">
    <location>
        <begin position="152"/>
        <end position="173"/>
    </location>
</feature>
<comment type="caution">
    <text evidence="2">The sequence shown here is derived from an EMBL/GenBank/DDBJ whole genome shotgun (WGS) entry which is preliminary data.</text>
</comment>
<feature type="transmembrane region" description="Helical" evidence="1">
    <location>
        <begin position="31"/>
        <end position="51"/>
    </location>
</feature>
<name>A0ABP8EHL8_9MICO</name>
<sequence>MSAQLRFVRGLLAAVISLIVGLMFHESADGAVPVPAVVVSLVMLTWLSVLLAGRRFGYWSLTAIVAAAQLMLHCTMVLFSGSPPTLRGHQHGVSPGDALADALASSAAAGHVHGTAEATAAHSAAPSGAMALAHVAATLVTVLVLKRGEDALFRLLVLMLGAGVVIFFELVPIPQPPRVATPRPAPRLTVTDAVLENSYRRGPPMSLAA</sequence>
<keyword evidence="1" id="KW-1133">Transmembrane helix</keyword>
<keyword evidence="1" id="KW-0812">Transmembrane</keyword>
<dbReference type="Proteomes" id="UP001501586">
    <property type="component" value="Unassembled WGS sequence"/>
</dbReference>
<feature type="transmembrane region" description="Helical" evidence="1">
    <location>
        <begin position="58"/>
        <end position="79"/>
    </location>
</feature>
<dbReference type="RefSeq" id="WP_236863513.1">
    <property type="nucleotide sequence ID" value="NZ_BAABAZ010000004.1"/>
</dbReference>
<gene>
    <name evidence="2" type="ORF">GCM10022261_09850</name>
</gene>
<reference evidence="3" key="1">
    <citation type="journal article" date="2019" name="Int. J. Syst. Evol. Microbiol.">
        <title>The Global Catalogue of Microorganisms (GCM) 10K type strain sequencing project: providing services to taxonomists for standard genome sequencing and annotation.</title>
        <authorList>
            <consortium name="The Broad Institute Genomics Platform"/>
            <consortium name="The Broad Institute Genome Sequencing Center for Infectious Disease"/>
            <person name="Wu L."/>
            <person name="Ma J."/>
        </authorList>
    </citation>
    <scope>NUCLEOTIDE SEQUENCE [LARGE SCALE GENOMIC DNA]</scope>
    <source>
        <strain evidence="3">JCM 17458</strain>
    </source>
</reference>